<dbReference type="InterPro" id="IPR005225">
    <property type="entry name" value="Small_GTP-bd"/>
</dbReference>
<dbReference type="Proteomes" id="UP001516400">
    <property type="component" value="Unassembled WGS sequence"/>
</dbReference>
<evidence type="ECO:0000256" key="10">
    <source>
        <dbReference type="PIRSR" id="PIRSR606689-2"/>
    </source>
</evidence>
<feature type="binding site" evidence="9">
    <location>
        <begin position="25"/>
        <end position="32"/>
    </location>
    <ligand>
        <name>GTP</name>
        <dbReference type="ChEBI" id="CHEBI:37565"/>
    </ligand>
</feature>
<dbReference type="FunFam" id="3.40.50.300:FF:000509">
    <property type="entry name" value="ADP-ribosylation factor-related protein 1"/>
    <property type="match status" value="1"/>
</dbReference>
<evidence type="ECO:0000313" key="12">
    <source>
        <dbReference type="Proteomes" id="UP001516400"/>
    </source>
</evidence>
<dbReference type="EMBL" id="JABFTP020000021">
    <property type="protein sequence ID" value="KAL3269760.1"/>
    <property type="molecule type" value="Genomic_DNA"/>
</dbReference>
<accession>A0ABD2MTI0</accession>
<proteinExistence type="predicted"/>
<dbReference type="AlphaFoldDB" id="A0ABD2MTI0"/>
<dbReference type="GO" id="GO:0005525">
    <property type="term" value="F:GTP binding"/>
    <property type="evidence" value="ECO:0007669"/>
    <property type="project" value="UniProtKB-KW"/>
</dbReference>
<dbReference type="InterPro" id="IPR024156">
    <property type="entry name" value="Small_GTPase_ARF"/>
</dbReference>
<dbReference type="InterPro" id="IPR006689">
    <property type="entry name" value="Small_GTPase_ARF/SAR"/>
</dbReference>
<sequence length="203" mass="23077">MMYSLLYGFYKYLVQKDEYCVLILGLDDAGKTTYLEAAKMKLTKNYSAINPLKITTTVGLNIGRIEVNGIRLNFWDLGGQTELQSLWDKYYAESHAVIYIVDSSDRDRIDESKETFDKVIASENLKGVPLLVLANKQDIPECMGVREVKPIFNKNAHLIGKRDCMVMPVSALTGEGVDEGIRWLVDCIKRNSFLRPPRNQEES</sequence>
<comment type="function">
    <text evidence="6">Trans-Golgi-associated GTPase that regulates protein sorting. Controls the targeting of ARL1 and its effector to the trans-Golgi. Required for the lipidation of chylomicrons in the intestine and required for VLDL lipidation in the liver.</text>
</comment>
<dbReference type="CDD" id="cd04160">
    <property type="entry name" value="Arfrp1"/>
    <property type="match status" value="1"/>
</dbReference>
<keyword evidence="5 9" id="KW-0342">GTP-binding</keyword>
<comment type="subcellular location">
    <subcellularLocation>
        <location evidence="1">Golgi apparatus</location>
        <location evidence="1">trans-Golgi network</location>
    </subcellularLocation>
</comment>
<dbReference type="PRINTS" id="PR00449">
    <property type="entry name" value="RASTRNSFRMNG"/>
</dbReference>
<name>A0ABD2MTI0_9CUCU</name>
<evidence type="ECO:0000256" key="5">
    <source>
        <dbReference type="ARBA" id="ARBA00023134"/>
    </source>
</evidence>
<keyword evidence="10" id="KW-0479">Metal-binding</keyword>
<dbReference type="GO" id="GO:0051649">
    <property type="term" value="P:establishment of localization in cell"/>
    <property type="evidence" value="ECO:0007669"/>
    <property type="project" value="UniProtKB-ARBA"/>
</dbReference>
<evidence type="ECO:0000256" key="8">
    <source>
        <dbReference type="ARBA" id="ARBA00039478"/>
    </source>
</evidence>
<keyword evidence="12" id="KW-1185">Reference proteome</keyword>
<evidence type="ECO:0000313" key="11">
    <source>
        <dbReference type="EMBL" id="KAL3269760.1"/>
    </source>
</evidence>
<dbReference type="GO" id="GO:0005794">
    <property type="term" value="C:Golgi apparatus"/>
    <property type="evidence" value="ECO:0007669"/>
    <property type="project" value="UniProtKB-SubCell"/>
</dbReference>
<keyword evidence="3" id="KW-0007">Acetylation</keyword>
<dbReference type="GO" id="GO:0048731">
    <property type="term" value="P:system development"/>
    <property type="evidence" value="ECO:0007669"/>
    <property type="project" value="UniProtKB-ARBA"/>
</dbReference>
<evidence type="ECO:0000256" key="9">
    <source>
        <dbReference type="PIRSR" id="PIRSR606689-1"/>
    </source>
</evidence>
<dbReference type="GO" id="GO:0016192">
    <property type="term" value="P:vesicle-mediated transport"/>
    <property type="evidence" value="ECO:0007669"/>
    <property type="project" value="UniProtKB-ARBA"/>
</dbReference>
<evidence type="ECO:0000256" key="2">
    <source>
        <dbReference type="ARBA" id="ARBA00022741"/>
    </source>
</evidence>
<evidence type="ECO:0000256" key="1">
    <source>
        <dbReference type="ARBA" id="ARBA00004601"/>
    </source>
</evidence>
<dbReference type="PROSITE" id="PS51417">
    <property type="entry name" value="ARF"/>
    <property type="match status" value="1"/>
</dbReference>
<comment type="caution">
    <text evidence="11">The sequence shown here is derived from an EMBL/GenBank/DDBJ whole genome shotgun (WGS) entry which is preliminary data.</text>
</comment>
<keyword evidence="4" id="KW-0333">Golgi apparatus</keyword>
<keyword evidence="2 9" id="KW-0547">Nucleotide-binding</keyword>
<gene>
    <name evidence="11" type="ORF">HHI36_008820</name>
</gene>
<keyword evidence="10" id="KW-0460">Magnesium</keyword>
<feature type="binding site" evidence="9">
    <location>
        <begin position="135"/>
        <end position="138"/>
    </location>
    <ligand>
        <name>GTP</name>
        <dbReference type="ChEBI" id="CHEBI:37565"/>
    </ligand>
</feature>
<evidence type="ECO:0000256" key="4">
    <source>
        <dbReference type="ARBA" id="ARBA00023034"/>
    </source>
</evidence>
<protein>
    <recommendedName>
        <fullName evidence="8">ADP-ribosylation factor-related protein 1</fullName>
    </recommendedName>
</protein>
<dbReference type="SMART" id="SM00178">
    <property type="entry name" value="SAR"/>
    <property type="match status" value="1"/>
</dbReference>
<dbReference type="NCBIfam" id="TIGR00231">
    <property type="entry name" value="small_GTP"/>
    <property type="match status" value="1"/>
</dbReference>
<feature type="binding site" evidence="10">
    <location>
        <position position="32"/>
    </location>
    <ligand>
        <name>Mg(2+)</name>
        <dbReference type="ChEBI" id="CHEBI:18420"/>
    </ligand>
</feature>
<dbReference type="InterPro" id="IPR027417">
    <property type="entry name" value="P-loop_NTPase"/>
</dbReference>
<organism evidence="11 12">
    <name type="scientific">Cryptolaemus montrouzieri</name>
    <dbReference type="NCBI Taxonomy" id="559131"/>
    <lineage>
        <taxon>Eukaryota</taxon>
        <taxon>Metazoa</taxon>
        <taxon>Ecdysozoa</taxon>
        <taxon>Arthropoda</taxon>
        <taxon>Hexapoda</taxon>
        <taxon>Insecta</taxon>
        <taxon>Pterygota</taxon>
        <taxon>Neoptera</taxon>
        <taxon>Endopterygota</taxon>
        <taxon>Coleoptera</taxon>
        <taxon>Polyphaga</taxon>
        <taxon>Cucujiformia</taxon>
        <taxon>Coccinelloidea</taxon>
        <taxon>Coccinellidae</taxon>
        <taxon>Scymninae</taxon>
        <taxon>Scymnini</taxon>
        <taxon>Cryptolaemus</taxon>
    </lineage>
</organism>
<dbReference type="GO" id="GO:0016020">
    <property type="term" value="C:membrane"/>
    <property type="evidence" value="ECO:0007669"/>
    <property type="project" value="UniProtKB-ARBA"/>
</dbReference>
<evidence type="ECO:0000256" key="7">
    <source>
        <dbReference type="ARBA" id="ARBA00038765"/>
    </source>
</evidence>
<feature type="binding site" evidence="10">
    <location>
        <position position="57"/>
    </location>
    <ligand>
        <name>Mg(2+)</name>
        <dbReference type="ChEBI" id="CHEBI:18420"/>
    </ligand>
</feature>
<dbReference type="Pfam" id="PF00025">
    <property type="entry name" value="Arf"/>
    <property type="match status" value="1"/>
</dbReference>
<dbReference type="SMART" id="SM00177">
    <property type="entry name" value="ARF"/>
    <property type="match status" value="1"/>
</dbReference>
<dbReference type="PANTHER" id="PTHR45909">
    <property type="entry name" value="ADP-RIBOSYLATION FACTOR-RELATED PROTEIN 1"/>
    <property type="match status" value="1"/>
</dbReference>
<feature type="binding site" evidence="9">
    <location>
        <position position="79"/>
    </location>
    <ligand>
        <name>GTP</name>
        <dbReference type="ChEBI" id="CHEBI:37565"/>
    </ligand>
</feature>
<evidence type="ECO:0000256" key="3">
    <source>
        <dbReference type="ARBA" id="ARBA00022990"/>
    </source>
</evidence>
<dbReference type="SUPFAM" id="SSF52540">
    <property type="entry name" value="P-loop containing nucleoside triphosphate hydrolases"/>
    <property type="match status" value="1"/>
</dbReference>
<dbReference type="Gene3D" id="3.40.50.300">
    <property type="entry name" value="P-loop containing nucleotide triphosphate hydrolases"/>
    <property type="match status" value="1"/>
</dbReference>
<evidence type="ECO:0000256" key="6">
    <source>
        <dbReference type="ARBA" id="ARBA00037377"/>
    </source>
</evidence>
<dbReference type="PANTHER" id="PTHR45909:SF1">
    <property type="entry name" value="ADP-RIBOSYLATION FACTOR-RELATED PROTEIN 1"/>
    <property type="match status" value="1"/>
</dbReference>
<comment type="subunit">
    <text evidence="7">Interacts with SYS1.</text>
</comment>
<reference evidence="11 12" key="1">
    <citation type="journal article" date="2021" name="BMC Biol.">
        <title>Horizontally acquired antibacterial genes associated with adaptive radiation of ladybird beetles.</title>
        <authorList>
            <person name="Li H.S."/>
            <person name="Tang X.F."/>
            <person name="Huang Y.H."/>
            <person name="Xu Z.Y."/>
            <person name="Chen M.L."/>
            <person name="Du X.Y."/>
            <person name="Qiu B.Y."/>
            <person name="Chen P.T."/>
            <person name="Zhang W."/>
            <person name="Slipinski A."/>
            <person name="Escalona H.E."/>
            <person name="Waterhouse R.M."/>
            <person name="Zwick A."/>
            <person name="Pang H."/>
        </authorList>
    </citation>
    <scope>NUCLEOTIDE SEQUENCE [LARGE SCALE GENOMIC DNA]</scope>
    <source>
        <strain evidence="11">SYSU2018</strain>
    </source>
</reference>